<reference evidence="3" key="1">
    <citation type="journal article" date="2019" name="Int. J. Syst. Evol. Microbiol.">
        <title>The Global Catalogue of Microorganisms (GCM) 10K type strain sequencing project: providing services to taxonomists for standard genome sequencing and annotation.</title>
        <authorList>
            <consortium name="The Broad Institute Genomics Platform"/>
            <consortium name="The Broad Institute Genome Sequencing Center for Infectious Disease"/>
            <person name="Wu L."/>
            <person name="Ma J."/>
        </authorList>
    </citation>
    <scope>NUCLEOTIDE SEQUENCE [LARGE SCALE GENOMIC DNA]</scope>
    <source>
        <strain evidence="3">CCUG 42001</strain>
    </source>
</reference>
<sequence length="190" mass="20908">METLDLKITEAVSKALADLEQTMPFRERTLLVIGCSTSEVGGERIGTSGSLSVAASIFAALKKCHEQTGVRFAFQCCEHLNRALVIDRNIAEQRNYDEVTVRPIRHAGGSMATYAFEHMTDPVMVEFIQADGGLDIGDTLIGMHLKHVAVPVRSEIHEIGHAHLVMARTRPKLIGGERAVYPSNETVRRV</sequence>
<comment type="similarity">
    <text evidence="1">Belongs to the UPF0340 family.</text>
</comment>
<dbReference type="SUPFAM" id="SSF110710">
    <property type="entry name" value="TTHA0583/YokD-like"/>
    <property type="match status" value="1"/>
</dbReference>
<dbReference type="NCBIfam" id="TIGR01440">
    <property type="entry name" value="TIGR01440 family protein"/>
    <property type="match status" value="1"/>
</dbReference>
<comment type="caution">
    <text evidence="2">The sequence shown here is derived from an EMBL/GenBank/DDBJ whole genome shotgun (WGS) entry which is preliminary data.</text>
</comment>
<evidence type="ECO:0000256" key="1">
    <source>
        <dbReference type="HAMAP-Rule" id="MF_00800"/>
    </source>
</evidence>
<dbReference type="PIRSF" id="PIRSF007510">
    <property type="entry name" value="UCP007510"/>
    <property type="match status" value="1"/>
</dbReference>
<organism evidence="2 3">
    <name type="scientific">Sporolactobacillus kofuensis</name>
    <dbReference type="NCBI Taxonomy" id="269672"/>
    <lineage>
        <taxon>Bacteria</taxon>
        <taxon>Bacillati</taxon>
        <taxon>Bacillota</taxon>
        <taxon>Bacilli</taxon>
        <taxon>Bacillales</taxon>
        <taxon>Sporolactobacillaceae</taxon>
        <taxon>Sporolactobacillus</taxon>
    </lineage>
</organism>
<dbReference type="Pfam" id="PF04260">
    <property type="entry name" value="DUF436"/>
    <property type="match status" value="1"/>
</dbReference>
<keyword evidence="3" id="KW-1185">Reference proteome</keyword>
<name>A0ABW1WIT8_9BACL</name>
<gene>
    <name evidence="2" type="ORF">ACFP7A_10530</name>
</gene>
<accession>A0ABW1WIT8</accession>
<protein>
    <recommendedName>
        <fullName evidence="1">UPF0340 protein ACFP7A_10530</fullName>
    </recommendedName>
</protein>
<dbReference type="Gene3D" id="3.40.50.10360">
    <property type="entry name" value="Hypothetical protein TT1679"/>
    <property type="match status" value="1"/>
</dbReference>
<evidence type="ECO:0000313" key="3">
    <source>
        <dbReference type="Proteomes" id="UP001596267"/>
    </source>
</evidence>
<dbReference type="InterPro" id="IPR028345">
    <property type="entry name" value="Antibiotic_NAT-like"/>
</dbReference>
<dbReference type="HAMAP" id="MF_00800">
    <property type="entry name" value="UPF0340"/>
    <property type="match status" value="1"/>
</dbReference>
<dbReference type="EMBL" id="JBHSTQ010000010">
    <property type="protein sequence ID" value="MFC6387040.1"/>
    <property type="molecule type" value="Genomic_DNA"/>
</dbReference>
<evidence type="ECO:0000313" key="2">
    <source>
        <dbReference type="EMBL" id="MFC6387040.1"/>
    </source>
</evidence>
<dbReference type="InterPro" id="IPR006340">
    <property type="entry name" value="DUF436"/>
</dbReference>
<proteinExistence type="inferred from homology"/>
<dbReference type="RefSeq" id="WP_253076619.1">
    <property type="nucleotide sequence ID" value="NZ_JAMXWN010000010.1"/>
</dbReference>
<dbReference type="Proteomes" id="UP001596267">
    <property type="component" value="Unassembled WGS sequence"/>
</dbReference>